<proteinExistence type="predicted"/>
<name>A0AA88DDS1_FICCA</name>
<evidence type="ECO:0000313" key="2">
    <source>
        <dbReference type="Proteomes" id="UP001187192"/>
    </source>
</evidence>
<dbReference type="EMBL" id="BTGU01000037">
    <property type="protein sequence ID" value="GMN51402.1"/>
    <property type="molecule type" value="Genomic_DNA"/>
</dbReference>
<comment type="caution">
    <text evidence="1">The sequence shown here is derived from an EMBL/GenBank/DDBJ whole genome shotgun (WGS) entry which is preliminary data.</text>
</comment>
<reference evidence="1" key="1">
    <citation type="submission" date="2023-07" db="EMBL/GenBank/DDBJ databases">
        <title>draft genome sequence of fig (Ficus carica).</title>
        <authorList>
            <person name="Takahashi T."/>
            <person name="Nishimura K."/>
        </authorList>
    </citation>
    <scope>NUCLEOTIDE SEQUENCE</scope>
</reference>
<accession>A0AA88DDS1</accession>
<dbReference type="Proteomes" id="UP001187192">
    <property type="component" value="Unassembled WGS sequence"/>
</dbReference>
<sequence length="145" mass="15845">MRHPSKSTQPGLLRHITLFPGSMDHWEKKMGSYAGMMTRSRSGKYLDELLDHVLAGPDVVRALGGLNSTTSEVRRSSNLATTACWTEDFLLTDAALVTDVGGSRYLWLSRLVLARGLVELSYSSRIRLGLTTGGSAEPPLTEPEP</sequence>
<keyword evidence="2" id="KW-1185">Reference proteome</keyword>
<dbReference type="AlphaFoldDB" id="A0AA88DDS1"/>
<gene>
    <name evidence="1" type="ORF">TIFTF001_020564</name>
</gene>
<evidence type="ECO:0000313" key="1">
    <source>
        <dbReference type="EMBL" id="GMN51402.1"/>
    </source>
</evidence>
<organism evidence="1 2">
    <name type="scientific">Ficus carica</name>
    <name type="common">Common fig</name>
    <dbReference type="NCBI Taxonomy" id="3494"/>
    <lineage>
        <taxon>Eukaryota</taxon>
        <taxon>Viridiplantae</taxon>
        <taxon>Streptophyta</taxon>
        <taxon>Embryophyta</taxon>
        <taxon>Tracheophyta</taxon>
        <taxon>Spermatophyta</taxon>
        <taxon>Magnoliopsida</taxon>
        <taxon>eudicotyledons</taxon>
        <taxon>Gunneridae</taxon>
        <taxon>Pentapetalae</taxon>
        <taxon>rosids</taxon>
        <taxon>fabids</taxon>
        <taxon>Rosales</taxon>
        <taxon>Moraceae</taxon>
        <taxon>Ficeae</taxon>
        <taxon>Ficus</taxon>
    </lineage>
</organism>
<protein>
    <submittedName>
        <fullName evidence="1">Uncharacterized protein</fullName>
    </submittedName>
</protein>